<evidence type="ECO:0000256" key="1">
    <source>
        <dbReference type="SAM" id="Phobius"/>
    </source>
</evidence>
<keyword evidence="1" id="KW-0472">Membrane</keyword>
<comment type="caution">
    <text evidence="3">The sequence shown here is derived from an EMBL/GenBank/DDBJ whole genome shotgun (WGS) entry which is preliminary data.</text>
</comment>
<feature type="transmembrane region" description="Helical" evidence="1">
    <location>
        <begin position="56"/>
        <end position="76"/>
    </location>
</feature>
<reference evidence="3" key="2">
    <citation type="journal article" date="2021" name="PeerJ">
        <title>Extensive microbial diversity within the chicken gut microbiome revealed by metagenomics and culture.</title>
        <authorList>
            <person name="Gilroy R."/>
            <person name="Ravi A."/>
            <person name="Getino M."/>
            <person name="Pursley I."/>
            <person name="Horton D.L."/>
            <person name="Alikhan N.F."/>
            <person name="Baker D."/>
            <person name="Gharbi K."/>
            <person name="Hall N."/>
            <person name="Watson M."/>
            <person name="Adriaenssens E.M."/>
            <person name="Foster-Nyarko E."/>
            <person name="Jarju S."/>
            <person name="Secka A."/>
            <person name="Antonio M."/>
            <person name="Oren A."/>
            <person name="Chaudhuri R.R."/>
            <person name="La Ragione R."/>
            <person name="Hildebrand F."/>
            <person name="Pallen M.J."/>
        </authorList>
    </citation>
    <scope>NUCLEOTIDE SEQUENCE</scope>
    <source>
        <strain evidence="3">ChiHjej13B12-12457</strain>
    </source>
</reference>
<dbReference type="GO" id="GO:0008237">
    <property type="term" value="F:metallopeptidase activity"/>
    <property type="evidence" value="ECO:0007669"/>
    <property type="project" value="UniProtKB-KW"/>
</dbReference>
<evidence type="ECO:0000259" key="2">
    <source>
        <dbReference type="Pfam" id="PF02517"/>
    </source>
</evidence>
<feature type="transmembrane region" description="Helical" evidence="1">
    <location>
        <begin position="182"/>
        <end position="198"/>
    </location>
</feature>
<dbReference type="Pfam" id="PF02517">
    <property type="entry name" value="Rce1-like"/>
    <property type="match status" value="1"/>
</dbReference>
<keyword evidence="3" id="KW-0378">Hydrolase</keyword>
<gene>
    <name evidence="3" type="ORF">IAC94_07495</name>
</gene>
<feature type="transmembrane region" description="Helical" evidence="1">
    <location>
        <begin position="12"/>
        <end position="36"/>
    </location>
</feature>
<organism evidence="3 4">
    <name type="scientific">Candidatus Coprenecus avistercoris</name>
    <dbReference type="NCBI Taxonomy" id="2840730"/>
    <lineage>
        <taxon>Bacteria</taxon>
        <taxon>Pseudomonadati</taxon>
        <taxon>Bacteroidota</taxon>
        <taxon>Bacteroidia</taxon>
        <taxon>Bacteroidales</taxon>
        <taxon>Rikenellaceae</taxon>
        <taxon>Rikenellaceae incertae sedis</taxon>
        <taxon>Candidatus Coprenecus</taxon>
    </lineage>
</organism>
<dbReference type="InterPro" id="IPR052710">
    <property type="entry name" value="CAAX_protease"/>
</dbReference>
<proteinExistence type="predicted"/>
<feature type="transmembrane region" description="Helical" evidence="1">
    <location>
        <begin position="266"/>
        <end position="287"/>
    </location>
</feature>
<feature type="transmembrane region" description="Helical" evidence="1">
    <location>
        <begin position="204"/>
        <end position="220"/>
    </location>
</feature>
<feature type="transmembrane region" description="Helical" evidence="1">
    <location>
        <begin position="147"/>
        <end position="170"/>
    </location>
</feature>
<dbReference type="InterPro" id="IPR003675">
    <property type="entry name" value="Rce1/LyrA-like_dom"/>
</dbReference>
<keyword evidence="1" id="KW-1133">Transmembrane helix</keyword>
<keyword evidence="1" id="KW-0812">Transmembrane</keyword>
<dbReference type="EMBL" id="DVHI01000094">
    <property type="protein sequence ID" value="HIR63346.1"/>
    <property type="molecule type" value="Genomic_DNA"/>
</dbReference>
<sequence>MYSLPDLKQSWLILLLFAGGQFAAAMLQLVIFNVFVGYDFGSGELSDNEKYQAFETAALPLTYTLAYIFPLMYLYWKGLRRLNSPLGEQLPEYDSIRLDRPRFGRMGLWAFIPVVILLELAVIILISSLPEGMEMPEWFSSALEQMYGTNIVFNLLTMSVLAPLLEEFLFRGVILTGLMRRMDTWWAILWSSVLFGIAHLNPWQALPAFVMGCLFGWIYVRTRSYWTVVAMHSLNNTLTIMVAAFFGPEVVSDETMQSMFGPQLTYILLAVSALVLAAGIGLINKYISDEKSDISH</sequence>
<reference evidence="3" key="1">
    <citation type="submission" date="2020-10" db="EMBL/GenBank/DDBJ databases">
        <authorList>
            <person name="Gilroy R."/>
        </authorList>
    </citation>
    <scope>NUCLEOTIDE SEQUENCE</scope>
    <source>
        <strain evidence="3">ChiHjej13B12-12457</strain>
    </source>
</reference>
<keyword evidence="3" id="KW-0645">Protease</keyword>
<feature type="non-terminal residue" evidence="3">
    <location>
        <position position="1"/>
    </location>
</feature>
<dbReference type="PANTHER" id="PTHR36435">
    <property type="entry name" value="SLR1288 PROTEIN"/>
    <property type="match status" value="1"/>
</dbReference>
<feature type="transmembrane region" description="Helical" evidence="1">
    <location>
        <begin position="106"/>
        <end position="127"/>
    </location>
</feature>
<dbReference type="AlphaFoldDB" id="A0A9D1E2N0"/>
<protein>
    <submittedName>
        <fullName evidence="3">CPBP family intramembrane metalloprotease</fullName>
    </submittedName>
</protein>
<dbReference type="GO" id="GO:0004175">
    <property type="term" value="F:endopeptidase activity"/>
    <property type="evidence" value="ECO:0007669"/>
    <property type="project" value="UniProtKB-ARBA"/>
</dbReference>
<dbReference type="PANTHER" id="PTHR36435:SF1">
    <property type="entry name" value="CAAX AMINO TERMINAL PROTEASE FAMILY PROTEIN"/>
    <property type="match status" value="1"/>
</dbReference>
<feature type="transmembrane region" description="Helical" evidence="1">
    <location>
        <begin position="225"/>
        <end position="246"/>
    </location>
</feature>
<dbReference type="Proteomes" id="UP000886744">
    <property type="component" value="Unassembled WGS sequence"/>
</dbReference>
<evidence type="ECO:0000313" key="3">
    <source>
        <dbReference type="EMBL" id="HIR63346.1"/>
    </source>
</evidence>
<keyword evidence="3" id="KW-0482">Metalloprotease</keyword>
<dbReference type="GO" id="GO:0080120">
    <property type="term" value="P:CAAX-box protein maturation"/>
    <property type="evidence" value="ECO:0007669"/>
    <property type="project" value="UniProtKB-ARBA"/>
</dbReference>
<evidence type="ECO:0000313" key="4">
    <source>
        <dbReference type="Proteomes" id="UP000886744"/>
    </source>
</evidence>
<name>A0A9D1E2N0_9BACT</name>
<feature type="domain" description="CAAX prenyl protease 2/Lysostaphin resistance protein A-like" evidence="2">
    <location>
        <begin position="150"/>
        <end position="237"/>
    </location>
</feature>
<accession>A0A9D1E2N0</accession>